<dbReference type="AlphaFoldDB" id="X1B1C4"/>
<reference evidence="1" key="1">
    <citation type="journal article" date="2014" name="Front. Microbiol.">
        <title>High frequency of phylogenetically diverse reductive dehalogenase-homologous genes in deep subseafloor sedimentary metagenomes.</title>
        <authorList>
            <person name="Kawai M."/>
            <person name="Futagami T."/>
            <person name="Toyoda A."/>
            <person name="Takaki Y."/>
            <person name="Nishi S."/>
            <person name="Hori S."/>
            <person name="Arai W."/>
            <person name="Tsubouchi T."/>
            <person name="Morono Y."/>
            <person name="Uchiyama I."/>
            <person name="Ito T."/>
            <person name="Fujiyama A."/>
            <person name="Inagaki F."/>
            <person name="Takami H."/>
        </authorList>
    </citation>
    <scope>NUCLEOTIDE SEQUENCE</scope>
    <source>
        <strain evidence="1">Expedition CK06-06</strain>
    </source>
</reference>
<proteinExistence type="predicted"/>
<gene>
    <name evidence="1" type="ORF">S01H4_31138</name>
</gene>
<evidence type="ECO:0000313" key="1">
    <source>
        <dbReference type="EMBL" id="GAG78048.1"/>
    </source>
</evidence>
<accession>X1B1C4</accession>
<name>X1B1C4_9ZZZZ</name>
<protein>
    <submittedName>
        <fullName evidence="1">Uncharacterized protein</fullName>
    </submittedName>
</protein>
<comment type="caution">
    <text evidence="1">The sequence shown here is derived from an EMBL/GenBank/DDBJ whole genome shotgun (WGS) entry which is preliminary data.</text>
</comment>
<organism evidence="1">
    <name type="scientific">marine sediment metagenome</name>
    <dbReference type="NCBI Taxonomy" id="412755"/>
    <lineage>
        <taxon>unclassified sequences</taxon>
        <taxon>metagenomes</taxon>
        <taxon>ecological metagenomes</taxon>
    </lineage>
</organism>
<sequence length="68" mass="7959">MIILFGNINGYSLDFVASGNFYKIKAIFKQFKSKMLLDAIFLKEFAGDLKPYKHLKQHLNEIVKEFDE</sequence>
<dbReference type="EMBL" id="BART01016145">
    <property type="protein sequence ID" value="GAG78048.1"/>
    <property type="molecule type" value="Genomic_DNA"/>
</dbReference>